<feature type="transmembrane region" description="Helical" evidence="1">
    <location>
        <begin position="57"/>
        <end position="78"/>
    </location>
</feature>
<comment type="caution">
    <text evidence="2">The sequence shown here is derived from an EMBL/GenBank/DDBJ whole genome shotgun (WGS) entry which is preliminary data.</text>
</comment>
<keyword evidence="3" id="KW-1185">Reference proteome</keyword>
<gene>
    <name evidence="2" type="ORF">BpHYR1_042606</name>
</gene>
<sequence length="135" mass="15675">MFCTENDLDSRRKNFCSYLNVTRKNSTLNLIFAIMSSKKEFTIDFFGRPPLFLPGSWLLMLGVIAFCYSVVSITIVYADTENENLKIAGFILLFASFIVSVCGLTWNYYFYESSKHNSIIRRAYGGYHWYVFDLC</sequence>
<dbReference type="Proteomes" id="UP000276133">
    <property type="component" value="Unassembled WGS sequence"/>
</dbReference>
<evidence type="ECO:0000256" key="1">
    <source>
        <dbReference type="SAM" id="Phobius"/>
    </source>
</evidence>
<evidence type="ECO:0000313" key="2">
    <source>
        <dbReference type="EMBL" id="RNA04000.1"/>
    </source>
</evidence>
<dbReference type="EMBL" id="REGN01008272">
    <property type="protein sequence ID" value="RNA04000.1"/>
    <property type="molecule type" value="Genomic_DNA"/>
</dbReference>
<keyword evidence="1" id="KW-0812">Transmembrane</keyword>
<keyword evidence="1" id="KW-0472">Membrane</keyword>
<evidence type="ECO:0000313" key="3">
    <source>
        <dbReference type="Proteomes" id="UP000276133"/>
    </source>
</evidence>
<organism evidence="2 3">
    <name type="scientific">Brachionus plicatilis</name>
    <name type="common">Marine rotifer</name>
    <name type="synonym">Brachionus muelleri</name>
    <dbReference type="NCBI Taxonomy" id="10195"/>
    <lineage>
        <taxon>Eukaryota</taxon>
        <taxon>Metazoa</taxon>
        <taxon>Spiralia</taxon>
        <taxon>Gnathifera</taxon>
        <taxon>Rotifera</taxon>
        <taxon>Eurotatoria</taxon>
        <taxon>Monogononta</taxon>
        <taxon>Pseudotrocha</taxon>
        <taxon>Ploima</taxon>
        <taxon>Brachionidae</taxon>
        <taxon>Brachionus</taxon>
    </lineage>
</organism>
<feature type="transmembrane region" description="Helical" evidence="1">
    <location>
        <begin position="90"/>
        <end position="111"/>
    </location>
</feature>
<reference evidence="2 3" key="1">
    <citation type="journal article" date="2018" name="Sci. Rep.">
        <title>Genomic signatures of local adaptation to the degree of environmental predictability in rotifers.</title>
        <authorList>
            <person name="Franch-Gras L."/>
            <person name="Hahn C."/>
            <person name="Garcia-Roger E.M."/>
            <person name="Carmona M.J."/>
            <person name="Serra M."/>
            <person name="Gomez A."/>
        </authorList>
    </citation>
    <scope>NUCLEOTIDE SEQUENCE [LARGE SCALE GENOMIC DNA]</scope>
    <source>
        <strain evidence="2">HYR1</strain>
    </source>
</reference>
<dbReference type="AlphaFoldDB" id="A0A3M7PY37"/>
<proteinExistence type="predicted"/>
<accession>A0A3M7PY37</accession>
<keyword evidence="1" id="KW-1133">Transmembrane helix</keyword>
<dbReference type="OrthoDB" id="10377778at2759"/>
<name>A0A3M7PY37_BRAPC</name>
<protein>
    <submittedName>
        <fullName evidence="2">Uncharacterized protein</fullName>
    </submittedName>
</protein>